<name>A0A2N0ZID9_9BACI</name>
<dbReference type="InterPro" id="IPR027417">
    <property type="entry name" value="P-loop_NTPase"/>
</dbReference>
<evidence type="ECO:0000256" key="1">
    <source>
        <dbReference type="ARBA" id="ARBA00012417"/>
    </source>
</evidence>
<gene>
    <name evidence="11" type="ORF">CWS20_09680</name>
</gene>
<keyword evidence="5" id="KW-0235">DNA replication</keyword>
<evidence type="ECO:0000259" key="9">
    <source>
        <dbReference type="Pfam" id="PF06144"/>
    </source>
</evidence>
<evidence type="ECO:0000256" key="3">
    <source>
        <dbReference type="ARBA" id="ARBA00022679"/>
    </source>
</evidence>
<dbReference type="GO" id="GO:0003887">
    <property type="term" value="F:DNA-directed DNA polymerase activity"/>
    <property type="evidence" value="ECO:0007669"/>
    <property type="project" value="UniProtKB-KW"/>
</dbReference>
<dbReference type="RefSeq" id="WP_066191921.1">
    <property type="nucleotide sequence ID" value="NZ_JAFDQP010000011.1"/>
</dbReference>
<keyword evidence="3" id="KW-0808">Transferase</keyword>
<dbReference type="Gene3D" id="1.20.272.10">
    <property type="match status" value="1"/>
</dbReference>
<evidence type="ECO:0000313" key="11">
    <source>
        <dbReference type="EMBL" id="PKG29251.1"/>
    </source>
</evidence>
<dbReference type="GO" id="GO:0009360">
    <property type="term" value="C:DNA polymerase III complex"/>
    <property type="evidence" value="ECO:0007669"/>
    <property type="project" value="InterPro"/>
</dbReference>
<dbReference type="Pfam" id="PF06144">
    <property type="entry name" value="DNA_pol3_delta"/>
    <property type="match status" value="1"/>
</dbReference>
<evidence type="ECO:0000256" key="6">
    <source>
        <dbReference type="ARBA" id="ARBA00022932"/>
    </source>
</evidence>
<dbReference type="EC" id="2.7.7.7" evidence="1"/>
<dbReference type="Gene3D" id="1.10.8.60">
    <property type="match status" value="1"/>
</dbReference>
<proteinExistence type="inferred from homology"/>
<keyword evidence="6" id="KW-0239">DNA-directed DNA polymerase</keyword>
<evidence type="ECO:0000313" key="12">
    <source>
        <dbReference type="Proteomes" id="UP000233343"/>
    </source>
</evidence>
<comment type="caution">
    <text evidence="11">The sequence shown here is derived from an EMBL/GenBank/DDBJ whole genome shotgun (WGS) entry which is preliminary data.</text>
</comment>
<reference evidence="11 12" key="1">
    <citation type="journal article" date="2010" name="Int. J. Syst. Evol. Microbiol.">
        <title>Bacillus horneckiae sp. nov., isolated from a spacecraft-assembly clean room.</title>
        <authorList>
            <person name="Vaishampayan P."/>
            <person name="Probst A."/>
            <person name="Krishnamurthi S."/>
            <person name="Ghosh S."/>
            <person name="Osman S."/>
            <person name="McDowall A."/>
            <person name="Ruckmani A."/>
            <person name="Mayilraj S."/>
            <person name="Venkateswaran K."/>
        </authorList>
    </citation>
    <scope>NUCLEOTIDE SEQUENCE [LARGE SCALE GENOMIC DNA]</scope>
    <source>
        <strain evidence="12">1PO1SC</strain>
    </source>
</reference>
<dbReference type="SUPFAM" id="SSF52540">
    <property type="entry name" value="P-loop containing nucleoside triphosphate hydrolases"/>
    <property type="match status" value="1"/>
</dbReference>
<dbReference type="InterPro" id="IPR008921">
    <property type="entry name" value="DNA_pol3_clamp-load_cplx_C"/>
</dbReference>
<dbReference type="Pfam" id="PF21694">
    <property type="entry name" value="DNA_pol3_delta_C"/>
    <property type="match status" value="1"/>
</dbReference>
<dbReference type="PANTHER" id="PTHR34388">
    <property type="entry name" value="DNA POLYMERASE III SUBUNIT DELTA"/>
    <property type="match status" value="1"/>
</dbReference>
<sequence>MVFDIWKQIRAKSFTPLYLLYGTEPYLINETKQLLINHALSPEEIDFNLSSYDLEETSIETALEDAETFPFIGERRLIFLHNPFFLTAEKSKAKVEHNLSRLESYLKDPAPYTIIVFSGAYEKLDERKKLTKQIKKSASVLEAKKLNESELKVWIRDRAAANGVQIDEEAVELMLTLAGTNLFMLTSELDKLSLYAEDEKRIDVKIVEQLVSRSLEQNIFTLVDKIVHRNIEEALRIYYDLLKLNEEPIKILAVITNQFRLIYQVKELARRGYGQNQIAGYIKAHPFRVKLAAGQAKLFSDEELVQIMNLLADSDYQMKTGGMNKALLIELFLFKLNRNALESK</sequence>
<feature type="domain" description="DNA polymerase III delta subunit-like C-terminal" evidence="10">
    <location>
        <begin position="216"/>
        <end position="336"/>
    </location>
</feature>
<dbReference type="Proteomes" id="UP000233343">
    <property type="component" value="Unassembled WGS sequence"/>
</dbReference>
<evidence type="ECO:0000256" key="5">
    <source>
        <dbReference type="ARBA" id="ARBA00022705"/>
    </source>
</evidence>
<evidence type="ECO:0000256" key="8">
    <source>
        <dbReference type="ARBA" id="ARBA00049244"/>
    </source>
</evidence>
<evidence type="ECO:0000256" key="2">
    <source>
        <dbReference type="ARBA" id="ARBA00017703"/>
    </source>
</evidence>
<dbReference type="InterPro" id="IPR005790">
    <property type="entry name" value="DNA_polIII_delta"/>
</dbReference>
<dbReference type="Gene3D" id="3.40.50.300">
    <property type="entry name" value="P-loop containing nucleotide triphosphate hydrolases"/>
    <property type="match status" value="1"/>
</dbReference>
<dbReference type="InterPro" id="IPR010372">
    <property type="entry name" value="DNA_pol3_delta_N"/>
</dbReference>
<comment type="catalytic activity">
    <reaction evidence="8">
        <text>DNA(n) + a 2'-deoxyribonucleoside 5'-triphosphate = DNA(n+1) + diphosphate</text>
        <dbReference type="Rhea" id="RHEA:22508"/>
        <dbReference type="Rhea" id="RHEA-COMP:17339"/>
        <dbReference type="Rhea" id="RHEA-COMP:17340"/>
        <dbReference type="ChEBI" id="CHEBI:33019"/>
        <dbReference type="ChEBI" id="CHEBI:61560"/>
        <dbReference type="ChEBI" id="CHEBI:173112"/>
        <dbReference type="EC" id="2.7.7.7"/>
    </reaction>
</comment>
<protein>
    <recommendedName>
        <fullName evidence="2">DNA polymerase III subunit delta</fullName>
        <ecNumber evidence="1">2.7.7.7</ecNumber>
    </recommendedName>
</protein>
<comment type="similarity">
    <text evidence="7">Belongs to the DNA polymerase HolA subunit family.</text>
</comment>
<dbReference type="GO" id="GO:0003677">
    <property type="term" value="F:DNA binding"/>
    <property type="evidence" value="ECO:0007669"/>
    <property type="project" value="InterPro"/>
</dbReference>
<dbReference type="EMBL" id="PISD01000018">
    <property type="protein sequence ID" value="PKG29251.1"/>
    <property type="molecule type" value="Genomic_DNA"/>
</dbReference>
<dbReference type="PANTHER" id="PTHR34388:SF1">
    <property type="entry name" value="DNA POLYMERASE III SUBUNIT DELTA"/>
    <property type="match status" value="1"/>
</dbReference>
<accession>A0A2N0ZID9</accession>
<dbReference type="GO" id="GO:0006261">
    <property type="term" value="P:DNA-templated DNA replication"/>
    <property type="evidence" value="ECO:0007669"/>
    <property type="project" value="TreeGrafter"/>
</dbReference>
<evidence type="ECO:0000259" key="10">
    <source>
        <dbReference type="Pfam" id="PF21694"/>
    </source>
</evidence>
<organism evidence="11 12">
    <name type="scientific">Cytobacillus horneckiae</name>
    <dbReference type="NCBI Taxonomy" id="549687"/>
    <lineage>
        <taxon>Bacteria</taxon>
        <taxon>Bacillati</taxon>
        <taxon>Bacillota</taxon>
        <taxon>Bacilli</taxon>
        <taxon>Bacillales</taxon>
        <taxon>Bacillaceae</taxon>
        <taxon>Cytobacillus</taxon>
    </lineage>
</organism>
<evidence type="ECO:0000256" key="7">
    <source>
        <dbReference type="ARBA" id="ARBA00034754"/>
    </source>
</evidence>
<feature type="domain" description="DNA polymerase III delta N-terminal" evidence="9">
    <location>
        <begin position="18"/>
        <end position="144"/>
    </location>
</feature>
<dbReference type="AlphaFoldDB" id="A0A2N0ZID9"/>
<dbReference type="NCBIfam" id="TIGR01128">
    <property type="entry name" value="holA"/>
    <property type="match status" value="1"/>
</dbReference>
<dbReference type="InterPro" id="IPR048466">
    <property type="entry name" value="DNA_pol3_delta-like_C"/>
</dbReference>
<keyword evidence="12" id="KW-1185">Reference proteome</keyword>
<keyword evidence="4" id="KW-0548">Nucleotidyltransferase</keyword>
<dbReference type="SUPFAM" id="SSF48019">
    <property type="entry name" value="post-AAA+ oligomerization domain-like"/>
    <property type="match status" value="1"/>
</dbReference>
<evidence type="ECO:0000256" key="4">
    <source>
        <dbReference type="ARBA" id="ARBA00022695"/>
    </source>
</evidence>